<organism evidence="1 2">
    <name type="scientific">Dermacentor silvarum</name>
    <name type="common">Tick</name>
    <dbReference type="NCBI Taxonomy" id="543639"/>
    <lineage>
        <taxon>Eukaryota</taxon>
        <taxon>Metazoa</taxon>
        <taxon>Ecdysozoa</taxon>
        <taxon>Arthropoda</taxon>
        <taxon>Chelicerata</taxon>
        <taxon>Arachnida</taxon>
        <taxon>Acari</taxon>
        <taxon>Parasitiformes</taxon>
        <taxon>Ixodida</taxon>
        <taxon>Ixodoidea</taxon>
        <taxon>Ixodidae</taxon>
        <taxon>Rhipicephalinae</taxon>
        <taxon>Dermacentor</taxon>
    </lineage>
</organism>
<sequence>MKDSVLARLAQEFKDHGRPREFELRGRIRNSGTRTEALSRLMDTALQILRLEMMCDFTQLFQKLKDNTQLRELELGRCSPVCVYLDTLASALAQNMTLRLLSLSLDMSWMPHTSSSWKHLGALVKNSRGLETLCLRDSCLGMHAVGPICEALKSNENLQTLNLKGCGFSCIDGLLFVRALSRNTSPCRKVKLGTLTGKECEQSQLLREIRASGLDDRVHWVFMPSQAETIVSSFGKGAPFCRLELHCPAAGKIRTLFWGLMNVQGMLMTLSLRGFHFCNYEVARQLSRFLRESVVLRKLKLDMGATAGRSLLILQGLECSKSIRSRTVIENCFKESTARGLEHFVRRNTSVIKLTIVKEHNTPDTILVPCLQRGLTENYSLRELRLFSSNRQLQLHDSAISR</sequence>
<keyword evidence="2" id="KW-1185">Reference proteome</keyword>
<reference evidence="1" key="1">
    <citation type="submission" date="2020-05" db="EMBL/GenBank/DDBJ databases">
        <title>Large-scale comparative analyses of tick genomes elucidate their genetic diversity and vector capacities.</title>
        <authorList>
            <person name="Jia N."/>
            <person name="Wang J."/>
            <person name="Shi W."/>
            <person name="Du L."/>
            <person name="Sun Y."/>
            <person name="Zhan W."/>
            <person name="Jiang J."/>
            <person name="Wang Q."/>
            <person name="Zhang B."/>
            <person name="Ji P."/>
            <person name="Sakyi L.B."/>
            <person name="Cui X."/>
            <person name="Yuan T."/>
            <person name="Jiang B."/>
            <person name="Yang W."/>
            <person name="Lam T.T.-Y."/>
            <person name="Chang Q."/>
            <person name="Ding S."/>
            <person name="Wang X."/>
            <person name="Zhu J."/>
            <person name="Ruan X."/>
            <person name="Zhao L."/>
            <person name="Wei J."/>
            <person name="Que T."/>
            <person name="Du C."/>
            <person name="Cheng J."/>
            <person name="Dai P."/>
            <person name="Han X."/>
            <person name="Huang E."/>
            <person name="Gao Y."/>
            <person name="Liu J."/>
            <person name="Shao H."/>
            <person name="Ye R."/>
            <person name="Li L."/>
            <person name="Wei W."/>
            <person name="Wang X."/>
            <person name="Wang C."/>
            <person name="Yang T."/>
            <person name="Huo Q."/>
            <person name="Li W."/>
            <person name="Guo W."/>
            <person name="Chen H."/>
            <person name="Zhou L."/>
            <person name="Ni X."/>
            <person name="Tian J."/>
            <person name="Zhou Y."/>
            <person name="Sheng Y."/>
            <person name="Liu T."/>
            <person name="Pan Y."/>
            <person name="Xia L."/>
            <person name="Li J."/>
            <person name="Zhao F."/>
            <person name="Cao W."/>
        </authorList>
    </citation>
    <scope>NUCLEOTIDE SEQUENCE</scope>
    <source>
        <strain evidence="1">Dsil-2018</strain>
    </source>
</reference>
<evidence type="ECO:0000313" key="2">
    <source>
        <dbReference type="Proteomes" id="UP000821865"/>
    </source>
</evidence>
<dbReference type="Proteomes" id="UP000821865">
    <property type="component" value="Chromosome 1"/>
</dbReference>
<gene>
    <name evidence="1" type="ORF">HPB49_008357</name>
</gene>
<dbReference type="EMBL" id="CM023470">
    <property type="protein sequence ID" value="KAH7979136.1"/>
    <property type="molecule type" value="Genomic_DNA"/>
</dbReference>
<protein>
    <submittedName>
        <fullName evidence="1">Uncharacterized protein</fullName>
    </submittedName>
</protein>
<proteinExistence type="predicted"/>
<comment type="caution">
    <text evidence="1">The sequence shown here is derived from an EMBL/GenBank/DDBJ whole genome shotgun (WGS) entry which is preliminary data.</text>
</comment>
<name>A0ACB8DXX4_DERSI</name>
<evidence type="ECO:0000313" key="1">
    <source>
        <dbReference type="EMBL" id="KAH7979136.1"/>
    </source>
</evidence>
<accession>A0ACB8DXX4</accession>